<reference evidence="6 7" key="1">
    <citation type="submission" date="2019-06" db="EMBL/GenBank/DDBJ databases">
        <title>Sequencing the genomes of 1000 actinobacteria strains.</title>
        <authorList>
            <person name="Klenk H.-P."/>
        </authorList>
    </citation>
    <scope>NUCLEOTIDE SEQUENCE [LARGE SCALE GENOMIC DNA]</scope>
    <source>
        <strain evidence="6 7">DSM 102200</strain>
    </source>
</reference>
<dbReference type="GO" id="GO:0006508">
    <property type="term" value="P:proteolysis"/>
    <property type="evidence" value="ECO:0007669"/>
    <property type="project" value="UniProtKB-KW"/>
</dbReference>
<dbReference type="PROSITE" id="PS51695">
    <property type="entry name" value="SEDOLISIN"/>
    <property type="match status" value="1"/>
</dbReference>
<gene>
    <name evidence="6" type="ORF">FB559_2842</name>
</gene>
<feature type="signal peptide" evidence="4">
    <location>
        <begin position="1"/>
        <end position="29"/>
    </location>
</feature>
<dbReference type="InterPro" id="IPR023828">
    <property type="entry name" value="Peptidase_S8_Ser-AS"/>
</dbReference>
<sequence>MSSTLARQLRPAGLAALVAFALTSAPASAGGNIDPLSAVPVKRACPDPPRAGQVTCLALVRTDVVPQHGVQPLGKPAGLGALDLRSAYNLPASEGRGQTIAIINVYDDPKAESDLAVYRAQYGLPPCTTANGCFKKVNATGGTTLPPPDTGWAEEESLDLDMASAACPNCHILLVEAEQPAISSLGTGVDTAVRMGAKYISNSYGGPEESSAKAADFTHFDHPGVAITAASGDGGYGVLFPATSPRVTAVGGTSLIRGAGTRGWSETAWSGAGSGCSVHAAKPAWQKDAGCPRRTVSDVSAVADPRTGVAVYDTYGFGGWQVVGGTSASAPIIAGAYALAGSLPAGGYAAALPYARPQALNDVVKGSTGSCSPDYLCTAGPGYDGPTGLGTPNGVDAFKATRSPLAKADARLPATKTGIQRLRAGTGRTPTAPPPAGIANGGFEAGNLSGWTTSGVTAVTKDHPHSGKYSALVGDPDDPHKGDSSIRQRFVAARNHRRLSLWYNANCLDREKYDWTTASLKDDTTGSSRTVLPKTCTLDNTWQHVSAPVVGGHAYTLTLLSHDDGYFGDPMSAKYDDVSLD</sequence>
<evidence type="ECO:0000256" key="2">
    <source>
        <dbReference type="ARBA" id="ARBA00022801"/>
    </source>
</evidence>
<dbReference type="InterPro" id="IPR030400">
    <property type="entry name" value="Sedolisin_dom"/>
</dbReference>
<keyword evidence="1" id="KW-0645">Protease</keyword>
<dbReference type="PANTHER" id="PTHR14218:SF15">
    <property type="entry name" value="TRIPEPTIDYL-PEPTIDASE 1"/>
    <property type="match status" value="1"/>
</dbReference>
<comment type="caution">
    <text evidence="6">The sequence shown here is derived from an EMBL/GenBank/DDBJ whole genome shotgun (WGS) entry which is preliminary data.</text>
</comment>
<dbReference type="Gene3D" id="2.60.120.260">
    <property type="entry name" value="Galactose-binding domain-like"/>
    <property type="match status" value="1"/>
</dbReference>
<dbReference type="InterPro" id="IPR036852">
    <property type="entry name" value="Peptidase_S8/S53_dom_sf"/>
</dbReference>
<evidence type="ECO:0000256" key="3">
    <source>
        <dbReference type="ARBA" id="ARBA00022825"/>
    </source>
</evidence>
<keyword evidence="3" id="KW-0720">Serine protease</keyword>
<evidence type="ECO:0000256" key="1">
    <source>
        <dbReference type="ARBA" id="ARBA00022670"/>
    </source>
</evidence>
<organism evidence="6 7">
    <name type="scientific">Actinoallomurus bryophytorum</name>
    <dbReference type="NCBI Taxonomy" id="1490222"/>
    <lineage>
        <taxon>Bacteria</taxon>
        <taxon>Bacillati</taxon>
        <taxon>Actinomycetota</taxon>
        <taxon>Actinomycetes</taxon>
        <taxon>Streptosporangiales</taxon>
        <taxon>Thermomonosporaceae</taxon>
        <taxon>Actinoallomurus</taxon>
    </lineage>
</organism>
<evidence type="ECO:0000313" key="7">
    <source>
        <dbReference type="Proteomes" id="UP000316096"/>
    </source>
</evidence>
<dbReference type="GO" id="GO:0004252">
    <property type="term" value="F:serine-type endopeptidase activity"/>
    <property type="evidence" value="ECO:0007669"/>
    <property type="project" value="InterPro"/>
</dbReference>
<feature type="domain" description="Peptidase S53" evidence="5">
    <location>
        <begin position="78"/>
        <end position="404"/>
    </location>
</feature>
<dbReference type="Proteomes" id="UP000316096">
    <property type="component" value="Unassembled WGS sequence"/>
</dbReference>
<dbReference type="SUPFAM" id="SSF52743">
    <property type="entry name" value="Subtilisin-like"/>
    <property type="match status" value="1"/>
</dbReference>
<dbReference type="RefSeq" id="WP_221640019.1">
    <property type="nucleotide sequence ID" value="NZ_VFOZ01000001.1"/>
</dbReference>
<dbReference type="InterPro" id="IPR000209">
    <property type="entry name" value="Peptidase_S8/S53_dom"/>
</dbReference>
<proteinExistence type="predicted"/>
<dbReference type="GO" id="GO:0008240">
    <property type="term" value="F:tripeptidyl-peptidase activity"/>
    <property type="evidence" value="ECO:0007669"/>
    <property type="project" value="TreeGrafter"/>
</dbReference>
<feature type="chain" id="PRO_5021972295" description="Peptidase S53 domain-containing protein" evidence="4">
    <location>
        <begin position="30"/>
        <end position="581"/>
    </location>
</feature>
<dbReference type="InterPro" id="IPR050819">
    <property type="entry name" value="Tripeptidyl-peptidase_I"/>
</dbReference>
<dbReference type="PROSITE" id="PS00138">
    <property type="entry name" value="SUBTILASE_SER"/>
    <property type="match status" value="1"/>
</dbReference>
<dbReference type="CDD" id="cd04056">
    <property type="entry name" value="Peptidases_S53"/>
    <property type="match status" value="1"/>
</dbReference>
<dbReference type="Pfam" id="PF00082">
    <property type="entry name" value="Peptidase_S8"/>
    <property type="match status" value="1"/>
</dbReference>
<name>A0A543CJI8_9ACTN</name>
<accession>A0A543CJI8</accession>
<evidence type="ECO:0000259" key="5">
    <source>
        <dbReference type="PROSITE" id="PS51695"/>
    </source>
</evidence>
<dbReference type="AlphaFoldDB" id="A0A543CJI8"/>
<protein>
    <recommendedName>
        <fullName evidence="5">Peptidase S53 domain-containing protein</fullName>
    </recommendedName>
</protein>
<keyword evidence="2" id="KW-0378">Hydrolase</keyword>
<dbReference type="PANTHER" id="PTHR14218">
    <property type="entry name" value="PROTEASE S8 TRIPEPTIDYL PEPTIDASE I CLN2"/>
    <property type="match status" value="1"/>
</dbReference>
<dbReference type="EMBL" id="VFOZ01000001">
    <property type="protein sequence ID" value="TQL97263.1"/>
    <property type="molecule type" value="Genomic_DNA"/>
</dbReference>
<evidence type="ECO:0000256" key="4">
    <source>
        <dbReference type="SAM" id="SignalP"/>
    </source>
</evidence>
<keyword evidence="7" id="KW-1185">Reference proteome</keyword>
<keyword evidence="4" id="KW-0732">Signal</keyword>
<evidence type="ECO:0000313" key="6">
    <source>
        <dbReference type="EMBL" id="TQL97263.1"/>
    </source>
</evidence>
<dbReference type="Gene3D" id="3.40.50.200">
    <property type="entry name" value="Peptidase S8/S53 domain"/>
    <property type="match status" value="1"/>
</dbReference>